<reference evidence="1 2" key="1">
    <citation type="journal article" date="2019" name="Sci. Rep.">
        <title>Orb-weaving spider Araneus ventricosus genome elucidates the spidroin gene catalogue.</title>
        <authorList>
            <person name="Kono N."/>
            <person name="Nakamura H."/>
            <person name="Ohtoshi R."/>
            <person name="Moran D.A.P."/>
            <person name="Shinohara A."/>
            <person name="Yoshida Y."/>
            <person name="Fujiwara M."/>
            <person name="Mori M."/>
            <person name="Tomita M."/>
            <person name="Arakawa K."/>
        </authorList>
    </citation>
    <scope>NUCLEOTIDE SEQUENCE [LARGE SCALE GENOMIC DNA]</scope>
</reference>
<dbReference type="EMBL" id="BGPR01021591">
    <property type="protein sequence ID" value="GBN87033.1"/>
    <property type="molecule type" value="Genomic_DNA"/>
</dbReference>
<proteinExistence type="predicted"/>
<protein>
    <submittedName>
        <fullName evidence="1">Uncharacterized protein</fullName>
    </submittedName>
</protein>
<comment type="caution">
    <text evidence="1">The sequence shown here is derived from an EMBL/GenBank/DDBJ whole genome shotgun (WGS) entry which is preliminary data.</text>
</comment>
<organism evidence="1 2">
    <name type="scientific">Araneus ventricosus</name>
    <name type="common">Orbweaver spider</name>
    <name type="synonym">Epeira ventricosa</name>
    <dbReference type="NCBI Taxonomy" id="182803"/>
    <lineage>
        <taxon>Eukaryota</taxon>
        <taxon>Metazoa</taxon>
        <taxon>Ecdysozoa</taxon>
        <taxon>Arthropoda</taxon>
        <taxon>Chelicerata</taxon>
        <taxon>Arachnida</taxon>
        <taxon>Araneae</taxon>
        <taxon>Araneomorphae</taxon>
        <taxon>Entelegynae</taxon>
        <taxon>Araneoidea</taxon>
        <taxon>Araneidae</taxon>
        <taxon>Araneus</taxon>
    </lineage>
</organism>
<dbReference type="AlphaFoldDB" id="A0A4Y2SGX2"/>
<evidence type="ECO:0000313" key="1">
    <source>
        <dbReference type="EMBL" id="GBN87033.1"/>
    </source>
</evidence>
<evidence type="ECO:0000313" key="2">
    <source>
        <dbReference type="Proteomes" id="UP000499080"/>
    </source>
</evidence>
<name>A0A4Y2SGX2_ARAVE</name>
<gene>
    <name evidence="1" type="ORF">AVEN_242933_1</name>
</gene>
<keyword evidence="2" id="KW-1185">Reference proteome</keyword>
<dbReference type="Proteomes" id="UP000499080">
    <property type="component" value="Unassembled WGS sequence"/>
</dbReference>
<accession>A0A4Y2SGX2</accession>
<sequence length="139" mass="15880">MPITRLEYIIDGLDEETGPVLLFDHLLSCNTNDHLVTLHLEGMWPIQLLSSTFIPFFQSCKKLKCLKLFIISSTSVTDLLLKSWQENPPESLEEVIIDVSNVNEDDYPILMNLTTEYVPLLELAGLNLKVNLHIQRTIN</sequence>